<evidence type="ECO:0000313" key="2">
    <source>
        <dbReference type="Proteomes" id="UP001595872"/>
    </source>
</evidence>
<organism evidence="1 2">
    <name type="scientific">Actinomadura gamaensis</name>
    <dbReference type="NCBI Taxonomy" id="1763541"/>
    <lineage>
        <taxon>Bacteria</taxon>
        <taxon>Bacillati</taxon>
        <taxon>Actinomycetota</taxon>
        <taxon>Actinomycetes</taxon>
        <taxon>Streptosporangiales</taxon>
        <taxon>Thermomonosporaceae</taxon>
        <taxon>Actinomadura</taxon>
    </lineage>
</organism>
<evidence type="ECO:0000313" key="1">
    <source>
        <dbReference type="EMBL" id="MFC4910342.1"/>
    </source>
</evidence>
<gene>
    <name evidence="1" type="ORF">ACFPCY_23720</name>
</gene>
<protein>
    <submittedName>
        <fullName evidence="1">Uncharacterized protein</fullName>
    </submittedName>
</protein>
<reference evidence="2" key="1">
    <citation type="journal article" date="2019" name="Int. J. Syst. Evol. Microbiol.">
        <title>The Global Catalogue of Microorganisms (GCM) 10K type strain sequencing project: providing services to taxonomists for standard genome sequencing and annotation.</title>
        <authorList>
            <consortium name="The Broad Institute Genomics Platform"/>
            <consortium name="The Broad Institute Genome Sequencing Center for Infectious Disease"/>
            <person name="Wu L."/>
            <person name="Ma J."/>
        </authorList>
    </citation>
    <scope>NUCLEOTIDE SEQUENCE [LARGE SCALE GENOMIC DNA]</scope>
    <source>
        <strain evidence="2">KLKA75</strain>
    </source>
</reference>
<proteinExistence type="predicted"/>
<dbReference type="EMBL" id="JBHSIT010000007">
    <property type="protein sequence ID" value="MFC4910342.1"/>
    <property type="molecule type" value="Genomic_DNA"/>
</dbReference>
<dbReference type="RefSeq" id="WP_378258618.1">
    <property type="nucleotide sequence ID" value="NZ_JBHSIT010000007.1"/>
</dbReference>
<keyword evidence="2" id="KW-1185">Reference proteome</keyword>
<comment type="caution">
    <text evidence="1">The sequence shown here is derived from an EMBL/GenBank/DDBJ whole genome shotgun (WGS) entry which is preliminary data.</text>
</comment>
<name>A0ABV9U624_9ACTN</name>
<sequence>MSTNILSTETVGLSSGDEAAVHLRLSGVAPGERGTRAVTVRYTGDRDAVVAMRVRREDAPSPCAEHIRVGIYESSRRQLPYPVFTGSLADCTSPERPERGFGNWRAQGDGDTHEVTYQICWHLAEDAPAADEADLTLTFAARGLG</sequence>
<dbReference type="Proteomes" id="UP001595872">
    <property type="component" value="Unassembled WGS sequence"/>
</dbReference>
<accession>A0ABV9U624</accession>